<organism evidence="1">
    <name type="scientific">Anguilla anguilla</name>
    <name type="common">European freshwater eel</name>
    <name type="synonym">Muraena anguilla</name>
    <dbReference type="NCBI Taxonomy" id="7936"/>
    <lineage>
        <taxon>Eukaryota</taxon>
        <taxon>Metazoa</taxon>
        <taxon>Chordata</taxon>
        <taxon>Craniata</taxon>
        <taxon>Vertebrata</taxon>
        <taxon>Euteleostomi</taxon>
        <taxon>Actinopterygii</taxon>
        <taxon>Neopterygii</taxon>
        <taxon>Teleostei</taxon>
        <taxon>Anguilliformes</taxon>
        <taxon>Anguillidae</taxon>
        <taxon>Anguilla</taxon>
    </lineage>
</organism>
<dbReference type="EMBL" id="GBXM01017697">
    <property type="protein sequence ID" value="JAH90880.1"/>
    <property type="molecule type" value="Transcribed_RNA"/>
</dbReference>
<reference evidence="1" key="2">
    <citation type="journal article" date="2015" name="Fish Shellfish Immunol.">
        <title>Early steps in the European eel (Anguilla anguilla)-Vibrio vulnificus interaction in the gills: Role of the RtxA13 toxin.</title>
        <authorList>
            <person name="Callol A."/>
            <person name="Pajuelo D."/>
            <person name="Ebbesson L."/>
            <person name="Teles M."/>
            <person name="MacKenzie S."/>
            <person name="Amaro C."/>
        </authorList>
    </citation>
    <scope>NUCLEOTIDE SEQUENCE</scope>
</reference>
<name>A0A0E9WMU4_ANGAN</name>
<accession>A0A0E9WMU4</accession>
<reference evidence="1" key="1">
    <citation type="submission" date="2014-11" db="EMBL/GenBank/DDBJ databases">
        <authorList>
            <person name="Amaro Gonzalez C."/>
        </authorList>
    </citation>
    <scope>NUCLEOTIDE SEQUENCE</scope>
</reference>
<evidence type="ECO:0000313" key="1">
    <source>
        <dbReference type="EMBL" id="JAH90880.1"/>
    </source>
</evidence>
<dbReference type="AlphaFoldDB" id="A0A0E9WMU4"/>
<sequence>MKCTTKSKMTHYWRRFGKNVEKKDPKCASLSSFVTGNSSAGKKSF</sequence>
<proteinExistence type="predicted"/>
<protein>
    <submittedName>
        <fullName evidence="1">Uncharacterized protein</fullName>
    </submittedName>
</protein>